<dbReference type="EC" id="2.7.1.67" evidence="3"/>
<keyword evidence="7" id="KW-0067">ATP-binding</keyword>
<reference evidence="11" key="1">
    <citation type="submission" date="2023-01" db="EMBL/GenBank/DDBJ databases">
        <title>The chitinases involved in constricting ring structure development in the nematode-trapping fungus Drechslerella dactyloides.</title>
        <authorList>
            <person name="Wang R."/>
            <person name="Zhang L."/>
            <person name="Tang P."/>
            <person name="Li S."/>
            <person name="Liang L."/>
        </authorList>
    </citation>
    <scope>NUCLEOTIDE SEQUENCE</scope>
    <source>
        <strain evidence="11">YMF1.00031</strain>
    </source>
</reference>
<dbReference type="FunFam" id="3.30.1010.10:FF:000014">
    <property type="entry name" value="Phosphatidylinositol 4-kinase STT4"/>
    <property type="match status" value="1"/>
</dbReference>
<comment type="caution">
    <text evidence="11">The sequence shown here is derived from an EMBL/GenBank/DDBJ whole genome shotgun (WGS) entry which is preliminary data.</text>
</comment>
<dbReference type="GO" id="GO:0048015">
    <property type="term" value="P:phosphatidylinositol-mediated signaling"/>
    <property type="evidence" value="ECO:0007669"/>
    <property type="project" value="TreeGrafter"/>
</dbReference>
<dbReference type="PROSITE" id="PS50290">
    <property type="entry name" value="PI3_4_KINASE_3"/>
    <property type="match status" value="1"/>
</dbReference>
<evidence type="ECO:0000256" key="1">
    <source>
        <dbReference type="ARBA" id="ARBA00001686"/>
    </source>
</evidence>
<feature type="compositionally biased region" description="Polar residues" evidence="8">
    <location>
        <begin position="30"/>
        <end position="43"/>
    </location>
</feature>
<dbReference type="PROSITE" id="PS00916">
    <property type="entry name" value="PI3_4_KINASE_2"/>
    <property type="match status" value="1"/>
</dbReference>
<organism evidence="11 12">
    <name type="scientific">Drechslerella dactyloides</name>
    <name type="common">Nematode-trapping fungus</name>
    <name type="synonym">Arthrobotrys dactyloides</name>
    <dbReference type="NCBI Taxonomy" id="74499"/>
    <lineage>
        <taxon>Eukaryota</taxon>
        <taxon>Fungi</taxon>
        <taxon>Dikarya</taxon>
        <taxon>Ascomycota</taxon>
        <taxon>Pezizomycotina</taxon>
        <taxon>Orbiliomycetes</taxon>
        <taxon>Orbiliales</taxon>
        <taxon>Orbiliaceae</taxon>
        <taxon>Drechslerella</taxon>
    </lineage>
</organism>
<dbReference type="InterPro" id="IPR036940">
    <property type="entry name" value="PI3/4_kinase_cat_sf"/>
</dbReference>
<feature type="domain" description="PI3K/PI4K catalytic" evidence="9">
    <location>
        <begin position="1767"/>
        <end position="2064"/>
    </location>
</feature>
<dbReference type="InterPro" id="IPR042236">
    <property type="entry name" value="PI3K_accessory_sf"/>
</dbReference>
<dbReference type="SUPFAM" id="SSF48371">
    <property type="entry name" value="ARM repeat"/>
    <property type="match status" value="2"/>
</dbReference>
<keyword evidence="6" id="KW-0418">Kinase</keyword>
<dbReference type="SMART" id="SM00145">
    <property type="entry name" value="PI3Ka"/>
    <property type="match status" value="1"/>
</dbReference>
<dbReference type="InterPro" id="IPR000403">
    <property type="entry name" value="PI3/4_kinase_cat_dom"/>
</dbReference>
<comment type="catalytic activity">
    <reaction evidence="1">
        <text>a 1,2-diacyl-sn-glycero-3-phospho-(1D-myo-inositol) + ATP = a 1,2-diacyl-sn-glycero-3-phospho-(1D-myo-inositol 4-phosphate) + ADP + H(+)</text>
        <dbReference type="Rhea" id="RHEA:19877"/>
        <dbReference type="ChEBI" id="CHEBI:15378"/>
        <dbReference type="ChEBI" id="CHEBI:30616"/>
        <dbReference type="ChEBI" id="CHEBI:57880"/>
        <dbReference type="ChEBI" id="CHEBI:58178"/>
        <dbReference type="ChEBI" id="CHEBI:456216"/>
        <dbReference type="EC" id="2.7.1.67"/>
    </reaction>
</comment>
<dbReference type="GO" id="GO:0004430">
    <property type="term" value="F:1-phosphatidylinositol 4-kinase activity"/>
    <property type="evidence" value="ECO:0007669"/>
    <property type="project" value="UniProtKB-EC"/>
</dbReference>
<evidence type="ECO:0000256" key="8">
    <source>
        <dbReference type="SAM" id="MobiDB-lite"/>
    </source>
</evidence>
<evidence type="ECO:0000256" key="6">
    <source>
        <dbReference type="ARBA" id="ARBA00022777"/>
    </source>
</evidence>
<dbReference type="SUPFAM" id="SSF56112">
    <property type="entry name" value="Protein kinase-like (PK-like)"/>
    <property type="match status" value="1"/>
</dbReference>
<dbReference type="PANTHER" id="PTHR10048:SF15">
    <property type="entry name" value="PHOSPHATIDYLINOSITOL 4-KINASE ALPHA"/>
    <property type="match status" value="1"/>
</dbReference>
<dbReference type="InterPro" id="IPR018936">
    <property type="entry name" value="PI3/4_kinase_CS"/>
</dbReference>
<evidence type="ECO:0000259" key="10">
    <source>
        <dbReference type="PROSITE" id="PS51545"/>
    </source>
</evidence>
<dbReference type="FunFam" id="1.10.1070.11:FF:000022">
    <property type="entry name" value="Phosphatidylinositol 4-kinase stt4"/>
    <property type="match status" value="1"/>
</dbReference>
<dbReference type="Gene3D" id="1.10.1070.11">
    <property type="entry name" value="Phosphatidylinositol 3-/4-kinase, catalytic domain"/>
    <property type="match status" value="1"/>
</dbReference>
<proteinExistence type="inferred from homology"/>
<protein>
    <recommendedName>
        <fullName evidence="3">1-phosphatidylinositol 4-kinase</fullName>
        <ecNumber evidence="3">2.7.1.67</ecNumber>
    </recommendedName>
</protein>
<dbReference type="Pfam" id="PF19274">
    <property type="entry name" value="PI4K_N"/>
    <property type="match status" value="1"/>
</dbReference>
<keyword evidence="5" id="KW-0547">Nucleotide-binding</keyword>
<dbReference type="GO" id="GO:0005737">
    <property type="term" value="C:cytoplasm"/>
    <property type="evidence" value="ECO:0007669"/>
    <property type="project" value="TreeGrafter"/>
</dbReference>
<keyword evidence="4" id="KW-0808">Transferase</keyword>
<dbReference type="Pfam" id="PF00613">
    <property type="entry name" value="PI3Ka"/>
    <property type="match status" value="1"/>
</dbReference>
<feature type="region of interest" description="Disordered" evidence="8">
    <location>
        <begin position="1"/>
        <end position="43"/>
    </location>
</feature>
<gene>
    <name evidence="11" type="ORF">Dda_3292</name>
</gene>
<feature type="compositionally biased region" description="Low complexity" evidence="8">
    <location>
        <begin position="104"/>
        <end position="116"/>
    </location>
</feature>
<evidence type="ECO:0000256" key="7">
    <source>
        <dbReference type="ARBA" id="ARBA00022840"/>
    </source>
</evidence>
<sequence length="2080" mass="232688">MLGPERDQPPRPASRNELAQAHESAHENDCPSSQSTSTLFLPQTRRTNGLVSVAASPPPLPFRLPLTDASSCSLDRNLRRSALARLAKLAASSPAPPIEENAIPSSPTRRNRPTSSDFERLEEEILSHRQTNGVATGYVNGGLKSSLLKPPTLTARDIEILLALCGSVELVKTGDAAHKLSRLLSPHLLDAPFQQVEYSPQLRHFNPSPWESLTTSITDSLALIGIKYPQLRDTSVSTLHSYLRRVKAQSGGTPDFSDDRAALPVATLVVSLLGFFKSAATRMELWSQEERVDLVRNIREILSPNFLLSAETAFSTIRNSHDKELKLWKKYTRQYAASGRPLGAMLLQQGFTSLLASATSLLVVDPKELRNAHVLDVLMKRTKEATYNSGASSPSVRKSRLSRSSTHSEVIPNGGPHHHQQESDLVSSLVDMITEILALVEDGVDYLQVGSSWQQRLAFSVKAYAFISFCNCVEYRTRHSPQNGEDADERDEYADILIKWLETSLEDPIQMVDQDLAKTVLKIMAILGKSDQSFAVAVIRLLPRYIVRSGAEKETVRVAGKCLARVLQTLSQDAMITTLYTLGNVLSSGNPDRALTANTRERIHPELLDANTLGSAISLSLNTEEEKFLVHERVIEAIVGVACEIKDEKMVELASSILGQKVGKSNSAVDAKIIVELAVLALAGSPPELKTVLKLLDRLGTNAVGVRDVNIAGAVLEARIYMSNHLKLDNPLYDTYLTSLLECIINKGDIHEQETRKQNEVDPRTSPVEPPKLRFLAGSQLFLHLDIVQLAAREISQFLQPLAVLLSNSAPEQSEMPPYTIHENKEIQSLFRNAWFNCAVHGFLRYSDLVQTHESFLRIIARHTPPLVAEARINHMESDMDLNTILRRGMNPQNIAEQKRKLSSALPTHDGEIKGLSYPKVIFLQAALLVESLRALEGDCSKILTYFVDPVFKVGDEATCMSSIASEVISIYLRNVHQGNLKAFAAPHVARQLVEFFTGCCHRVEKVQYVSAGCADRIITAVPSALCQKSSVFALLELLSLLWNSCLESETDEYGWHSVYRSKVVKISIELSDSYPFRKKTLRTYNERAKRWLLRVLDIAPMDIKGLLQKYLAKFDDENVFGHVSLGRSLAYDIGAAVPASDPRLSTLDQREADINLASDFMAQYTIRQAYRYDDNMPEHQPDWINASDKPDHSLEIYGKHGDAQAFLTHLESRAVNGKFVAISEVRDILRRTAGLLCQSHTEQSVLIQHFVGIPFAIFTKQSIKLGISLWMGVLNENLSIAPRILSEIARNWELTVRRKQGLFNSNFDAPDAFNAKMEYVPSDKQLLTKNQTSAINMLSPHFRLLQFLSSHFHASRHGDPNVIRVFLRMVRISLQGLKTASPHPLAREARFLFILFALQVLKHTPGIMPVVQQCKLKDQIFSAALSWFTYRPRWTYGGSRLQLKAESIIMRDVALAIQSLSSVGDNIKSLGLKQELLMLLLENEQARVMSWISPLDAPRKQQPVPGIVPRQVSDQFLVSLLQTAWNENPALAIQMIGRFPSKRFEADVRKMMLALPEKVVKIPEALQYILGDKLPLDVNFQLRYLLYWAPMDPISSATYLLPSYANNPFLLQYAIRALETHSIDVTFFYVPQFVQTLRYDTLGYVERYILETGTFSQLFAHQIIWNIKANAFKDEDSEVPDAVKPTLDKVVDHLVGSFSPADRSFYEREFNFFGEVTAISGKLRPFIGSPKEEKRQKIEEELRKIKVDVGVYLPSNPDGIVIGIDRKSGKPLQSHAKAPYMATFRVRKKPNVSVTSDDGPASAGAVARAESRLGSQGEEKWQACIFKVGDDCRQDVLALQLICAFRSIWNSVGLDVFVFPYRVVATAPGCGVIEVLPDSISRDMLGREAVNGLYDYFTTKHGGEDSIKFQEARSNFVQSMAAYSVISYLLQFKDRHNGNIMIDGQGHIIHIDFGFCFDIAPGGITFERAPFKLTAEMVAVMGGSTESQAYRWFEELCVKSFLACRPYCEQLAHLVVLMLDSGLPCFKPETIQNFKARFVLERSEREAADFMRGLVKRAYGSYSTKGYDQFQLLTNGIPY</sequence>
<dbReference type="Proteomes" id="UP001221413">
    <property type="component" value="Unassembled WGS sequence"/>
</dbReference>
<dbReference type="SMART" id="SM00146">
    <property type="entry name" value="PI3Kc"/>
    <property type="match status" value="1"/>
</dbReference>
<feature type="compositionally biased region" description="Polar residues" evidence="8">
    <location>
        <begin position="386"/>
        <end position="408"/>
    </location>
</feature>
<evidence type="ECO:0000313" key="11">
    <source>
        <dbReference type="EMBL" id="KAJ6262482.1"/>
    </source>
</evidence>
<evidence type="ECO:0000256" key="2">
    <source>
        <dbReference type="ARBA" id="ARBA00006209"/>
    </source>
</evidence>
<evidence type="ECO:0000256" key="5">
    <source>
        <dbReference type="ARBA" id="ARBA00022741"/>
    </source>
</evidence>
<evidence type="ECO:0000313" key="12">
    <source>
        <dbReference type="Proteomes" id="UP001221413"/>
    </source>
</evidence>
<dbReference type="EMBL" id="JAQGDS010000003">
    <property type="protein sequence ID" value="KAJ6262482.1"/>
    <property type="molecule type" value="Genomic_DNA"/>
</dbReference>
<dbReference type="Gene3D" id="1.25.40.70">
    <property type="entry name" value="Phosphatidylinositol 3-kinase, accessory domain (PIK)"/>
    <property type="match status" value="1"/>
</dbReference>
<dbReference type="InterPro" id="IPR045495">
    <property type="entry name" value="PI4K_N"/>
</dbReference>
<dbReference type="InterPro" id="IPR015433">
    <property type="entry name" value="PI3/4_kinase"/>
</dbReference>
<dbReference type="GO" id="GO:0046854">
    <property type="term" value="P:phosphatidylinositol phosphate biosynthetic process"/>
    <property type="evidence" value="ECO:0007669"/>
    <property type="project" value="InterPro"/>
</dbReference>
<dbReference type="Pfam" id="PF00454">
    <property type="entry name" value="PI3_PI4_kinase"/>
    <property type="match status" value="1"/>
</dbReference>
<comment type="similarity">
    <text evidence="2">Belongs to the PI3/PI4-kinase family. Type III PI4K subfamily.</text>
</comment>
<dbReference type="PROSITE" id="PS00915">
    <property type="entry name" value="PI3_4_KINASE_1"/>
    <property type="match status" value="1"/>
</dbReference>
<feature type="domain" description="PIK helical" evidence="10">
    <location>
        <begin position="1519"/>
        <end position="1694"/>
    </location>
</feature>
<dbReference type="CDD" id="cd05167">
    <property type="entry name" value="PI4Kc_III_alpha"/>
    <property type="match status" value="1"/>
</dbReference>
<dbReference type="GO" id="GO:0005886">
    <property type="term" value="C:plasma membrane"/>
    <property type="evidence" value="ECO:0007669"/>
    <property type="project" value="TreeGrafter"/>
</dbReference>
<dbReference type="InterPro" id="IPR016024">
    <property type="entry name" value="ARM-type_fold"/>
</dbReference>
<dbReference type="InterPro" id="IPR011009">
    <property type="entry name" value="Kinase-like_dom_sf"/>
</dbReference>
<feature type="region of interest" description="Disordered" evidence="8">
    <location>
        <begin position="93"/>
        <end position="117"/>
    </location>
</feature>
<feature type="region of interest" description="Disordered" evidence="8">
    <location>
        <begin position="386"/>
        <end position="422"/>
    </location>
</feature>
<dbReference type="GO" id="GO:0005524">
    <property type="term" value="F:ATP binding"/>
    <property type="evidence" value="ECO:0007669"/>
    <property type="project" value="UniProtKB-KW"/>
</dbReference>
<dbReference type="PROSITE" id="PS51545">
    <property type="entry name" value="PIK_HELICAL"/>
    <property type="match status" value="1"/>
</dbReference>
<accession>A0AAD6J5K4</accession>
<evidence type="ECO:0000259" key="9">
    <source>
        <dbReference type="PROSITE" id="PS50290"/>
    </source>
</evidence>
<evidence type="ECO:0000256" key="3">
    <source>
        <dbReference type="ARBA" id="ARBA00012169"/>
    </source>
</evidence>
<dbReference type="InterPro" id="IPR001263">
    <property type="entry name" value="PI3K_accessory_dom"/>
</dbReference>
<dbReference type="PANTHER" id="PTHR10048">
    <property type="entry name" value="PHOSPHATIDYLINOSITOL KINASE"/>
    <property type="match status" value="1"/>
</dbReference>
<keyword evidence="12" id="KW-1185">Reference proteome</keyword>
<dbReference type="FunFam" id="1.25.40.70:FF:000011">
    <property type="entry name" value="Phosphatidylinositol 4-kinase alpha"/>
    <property type="match status" value="1"/>
</dbReference>
<name>A0AAD6J5K4_DREDA</name>
<dbReference type="Gene3D" id="3.30.1010.10">
    <property type="entry name" value="Phosphatidylinositol 3-kinase Catalytic Subunit, Chain A, domain 4"/>
    <property type="match status" value="1"/>
</dbReference>
<evidence type="ECO:0000256" key="4">
    <source>
        <dbReference type="ARBA" id="ARBA00022679"/>
    </source>
</evidence>